<dbReference type="InterPro" id="IPR015422">
    <property type="entry name" value="PyrdxlP-dep_Trfase_small"/>
</dbReference>
<sequence length="371" mass="39894">MTPRELRADVPALQEGVYLNHGAHGPSPRYVVDAATAFLRDHEYDVPVHGDPYERAFAEFDRTRERVASFVGADPDEIALTESTTAGINAIAGSLDWGPGDVVVRTDLEHPAGVLPWERLEAEGVEVRVLGTENGRVDIDAYTDAVADADLVCFSAITWTHGTRLPVTELVDIAHEAGAFALVDAVQVPGQQPLDVTEWGADAVAAAGHKWLLGLWGGGFLYVNRDAAEALEPRTIGYRSVEKPTASPFTFAPGARRFEVGSANPAPHVALREAIDAVDEVGVGRIHDRIRDLARRLADGVPEERLHSPARPTTGLVTIGVDDPSATVARLAELGIVVRDLPHPEAIRASVHAVNTAQEVDRLLDALATEW</sequence>
<dbReference type="InterPro" id="IPR000192">
    <property type="entry name" value="Aminotrans_V_dom"/>
</dbReference>
<dbReference type="GeneID" id="79271836"/>
<dbReference type="InterPro" id="IPR015424">
    <property type="entry name" value="PyrdxlP-dep_Trfase"/>
</dbReference>
<organism evidence="3 4">
    <name type="scientific">Halobaculum marinum</name>
    <dbReference type="NCBI Taxonomy" id="3031996"/>
    <lineage>
        <taxon>Archaea</taxon>
        <taxon>Methanobacteriati</taxon>
        <taxon>Methanobacteriota</taxon>
        <taxon>Stenosarchaea group</taxon>
        <taxon>Halobacteria</taxon>
        <taxon>Halobacteriales</taxon>
        <taxon>Haloferacaceae</taxon>
        <taxon>Halobaculum</taxon>
    </lineage>
</organism>
<dbReference type="PANTHER" id="PTHR43586">
    <property type="entry name" value="CYSTEINE DESULFURASE"/>
    <property type="match status" value="1"/>
</dbReference>
<accession>A0ABD5WTR3</accession>
<dbReference type="SUPFAM" id="SSF53383">
    <property type="entry name" value="PLP-dependent transferases"/>
    <property type="match status" value="1"/>
</dbReference>
<gene>
    <name evidence="3" type="ORF">ACFQKD_00940</name>
</gene>
<evidence type="ECO:0000259" key="2">
    <source>
        <dbReference type="Pfam" id="PF00266"/>
    </source>
</evidence>
<dbReference type="EMBL" id="JBHTAG010000001">
    <property type="protein sequence ID" value="MFC7095858.1"/>
    <property type="molecule type" value="Genomic_DNA"/>
</dbReference>
<keyword evidence="1" id="KW-0663">Pyridoxal phosphate</keyword>
<dbReference type="AlphaFoldDB" id="A0ABD5WTR3"/>
<dbReference type="Gene3D" id="3.40.640.10">
    <property type="entry name" value="Type I PLP-dependent aspartate aminotransferase-like (Major domain)"/>
    <property type="match status" value="1"/>
</dbReference>
<evidence type="ECO:0000313" key="3">
    <source>
        <dbReference type="EMBL" id="MFC7095858.1"/>
    </source>
</evidence>
<dbReference type="Gene3D" id="3.90.1150.10">
    <property type="entry name" value="Aspartate Aminotransferase, domain 1"/>
    <property type="match status" value="1"/>
</dbReference>
<comment type="caution">
    <text evidence="3">The sequence shown here is derived from an EMBL/GenBank/DDBJ whole genome shotgun (WGS) entry which is preliminary data.</text>
</comment>
<proteinExistence type="predicted"/>
<keyword evidence="4" id="KW-1185">Reference proteome</keyword>
<dbReference type="Proteomes" id="UP001596388">
    <property type="component" value="Unassembled WGS sequence"/>
</dbReference>
<keyword evidence="3" id="KW-0032">Aminotransferase</keyword>
<dbReference type="RefSeq" id="WP_276239843.1">
    <property type="nucleotide sequence ID" value="NZ_CP119991.1"/>
</dbReference>
<evidence type="ECO:0000313" key="4">
    <source>
        <dbReference type="Proteomes" id="UP001596388"/>
    </source>
</evidence>
<dbReference type="Pfam" id="PF00266">
    <property type="entry name" value="Aminotran_5"/>
    <property type="match status" value="1"/>
</dbReference>
<dbReference type="InterPro" id="IPR015421">
    <property type="entry name" value="PyrdxlP-dep_Trfase_major"/>
</dbReference>
<keyword evidence="3" id="KW-0808">Transferase</keyword>
<evidence type="ECO:0000256" key="1">
    <source>
        <dbReference type="ARBA" id="ARBA00022898"/>
    </source>
</evidence>
<protein>
    <submittedName>
        <fullName evidence="3">Aminotransferase class V-fold PLP-dependent enzyme</fullName>
    </submittedName>
</protein>
<reference evidence="3 4" key="1">
    <citation type="journal article" date="2019" name="Int. J. Syst. Evol. Microbiol.">
        <title>The Global Catalogue of Microorganisms (GCM) 10K type strain sequencing project: providing services to taxonomists for standard genome sequencing and annotation.</title>
        <authorList>
            <consortium name="The Broad Institute Genomics Platform"/>
            <consortium name="The Broad Institute Genome Sequencing Center for Infectious Disease"/>
            <person name="Wu L."/>
            <person name="Ma J."/>
        </authorList>
    </citation>
    <scope>NUCLEOTIDE SEQUENCE [LARGE SCALE GENOMIC DNA]</scope>
    <source>
        <strain evidence="3 4">DT55</strain>
    </source>
</reference>
<dbReference type="PANTHER" id="PTHR43586:SF8">
    <property type="entry name" value="CYSTEINE DESULFURASE 1, CHLOROPLASTIC"/>
    <property type="match status" value="1"/>
</dbReference>
<dbReference type="GO" id="GO:0008483">
    <property type="term" value="F:transaminase activity"/>
    <property type="evidence" value="ECO:0007669"/>
    <property type="project" value="UniProtKB-KW"/>
</dbReference>
<feature type="domain" description="Aminotransferase class V" evidence="2">
    <location>
        <begin position="17"/>
        <end position="363"/>
    </location>
</feature>
<name>A0ABD5WTR3_9EURY</name>